<evidence type="ECO:0000256" key="1">
    <source>
        <dbReference type="ARBA" id="ARBA00022737"/>
    </source>
</evidence>
<keyword evidence="4" id="KW-1185">Reference proteome</keyword>
<evidence type="ECO:0000313" key="3">
    <source>
        <dbReference type="EMBL" id="MBB5183346.1"/>
    </source>
</evidence>
<evidence type="ECO:0000259" key="2">
    <source>
        <dbReference type="PROSITE" id="PS50911"/>
    </source>
</evidence>
<accession>A0A7W8CXS8</accession>
<gene>
    <name evidence="3" type="ORF">HNQ47_001367</name>
</gene>
<dbReference type="InterPro" id="IPR018337">
    <property type="entry name" value="Cell_wall/Cho-bd_repeat"/>
</dbReference>
<evidence type="ECO:0000313" key="4">
    <source>
        <dbReference type="Proteomes" id="UP000539953"/>
    </source>
</evidence>
<dbReference type="PROSITE" id="PS50911">
    <property type="entry name" value="CHAP"/>
    <property type="match status" value="1"/>
</dbReference>
<dbReference type="Gene3D" id="2.10.270.10">
    <property type="entry name" value="Cholin Binding"/>
    <property type="match status" value="1"/>
</dbReference>
<sequence>MQYKQKYIDGYWYCFDKYSGAMKTGFVFLDSDYHSRSEKDKTVYYDSKGHMLYGQQYINGNWYCFRLGSGAMVTGDFTLTKDYLTDKDSEVKTVYYDRNGHLITDQNSIKQIKKYYKFRDEVLGKEFDLDKAYGAQCWDGYAYYAKWLGYNIAHCTTSGYVKDIWEYRKTNGILKHFMEVSINDLQPGDVCVFRACTQTPLSHIAIYDGDIQDNQGNVNKTKGKFLGQNQYQSAFNVIELEKISKYMYVTAFRPNL</sequence>
<protein>
    <recommendedName>
        <fullName evidence="2">Peptidase C51 domain-containing protein</fullName>
    </recommendedName>
</protein>
<dbReference type="Proteomes" id="UP000539953">
    <property type="component" value="Unassembled WGS sequence"/>
</dbReference>
<organism evidence="3 4">
    <name type="scientific">Catenisphaera adipataccumulans</name>
    <dbReference type="NCBI Taxonomy" id="700500"/>
    <lineage>
        <taxon>Bacteria</taxon>
        <taxon>Bacillati</taxon>
        <taxon>Bacillota</taxon>
        <taxon>Erysipelotrichia</taxon>
        <taxon>Erysipelotrichales</taxon>
        <taxon>Erysipelotrichaceae</taxon>
        <taxon>Catenisphaera</taxon>
    </lineage>
</organism>
<proteinExistence type="predicted"/>
<dbReference type="Gene3D" id="3.90.1720.10">
    <property type="entry name" value="endopeptidase domain like (from Nostoc punctiforme)"/>
    <property type="match status" value="1"/>
</dbReference>
<dbReference type="SUPFAM" id="SSF54001">
    <property type="entry name" value="Cysteine proteinases"/>
    <property type="match status" value="1"/>
</dbReference>
<dbReference type="InterPro" id="IPR038765">
    <property type="entry name" value="Papain-like_cys_pep_sf"/>
</dbReference>
<dbReference type="EMBL" id="JACHHK010000004">
    <property type="protein sequence ID" value="MBB5183346.1"/>
    <property type="molecule type" value="Genomic_DNA"/>
</dbReference>
<feature type="domain" description="Peptidase C51" evidence="2">
    <location>
        <begin position="112"/>
        <end position="250"/>
    </location>
</feature>
<name>A0A7W8CXS8_9FIRM</name>
<dbReference type="SUPFAM" id="SSF69360">
    <property type="entry name" value="Cell wall binding repeat"/>
    <property type="match status" value="1"/>
</dbReference>
<keyword evidence="1" id="KW-0677">Repeat</keyword>
<dbReference type="InterPro" id="IPR007921">
    <property type="entry name" value="CHAP_dom"/>
</dbReference>
<dbReference type="Pfam" id="PF19127">
    <property type="entry name" value="Choline_bind_3"/>
    <property type="match status" value="1"/>
</dbReference>
<dbReference type="AlphaFoldDB" id="A0A7W8CXS8"/>
<comment type="caution">
    <text evidence="3">The sequence shown here is derived from an EMBL/GenBank/DDBJ whole genome shotgun (WGS) entry which is preliminary data.</text>
</comment>
<reference evidence="3 4" key="1">
    <citation type="submission" date="2020-08" db="EMBL/GenBank/DDBJ databases">
        <title>Genomic Encyclopedia of Type Strains, Phase IV (KMG-IV): sequencing the most valuable type-strain genomes for metagenomic binning, comparative biology and taxonomic classification.</title>
        <authorList>
            <person name="Goeker M."/>
        </authorList>
    </citation>
    <scope>NUCLEOTIDE SEQUENCE [LARGE SCALE GENOMIC DNA]</scope>
    <source>
        <strain evidence="3 4">DSM 25799</strain>
    </source>
</reference>